<evidence type="ECO:0000256" key="2">
    <source>
        <dbReference type="SAM" id="Phobius"/>
    </source>
</evidence>
<evidence type="ECO:0008006" key="5">
    <source>
        <dbReference type="Google" id="ProtNLM"/>
    </source>
</evidence>
<keyword evidence="4" id="KW-1185">Reference proteome</keyword>
<feature type="region of interest" description="Disordered" evidence="1">
    <location>
        <begin position="68"/>
        <end position="113"/>
    </location>
</feature>
<evidence type="ECO:0000313" key="4">
    <source>
        <dbReference type="Proteomes" id="UP001597183"/>
    </source>
</evidence>
<name>A0ABW4AL71_9ACTN</name>
<feature type="compositionally biased region" description="Pro residues" evidence="1">
    <location>
        <begin position="84"/>
        <end position="94"/>
    </location>
</feature>
<gene>
    <name evidence="3" type="ORF">ACFQ5G_38670</name>
</gene>
<sequence length="291" mass="31008">MSDDFTRLRDTMGELAELGGDTDLHDRVMHTSRRLGRRRRLAATAAVAAVAVVLAAPIAWANGRQAAPPAVATQPSPSLVSTTPPGPVPSPSTPSSPSTPASPRVTKTDGCPIDEDTFKAVLADGRPIKPGDRIAGIECHQGYAAGRLVQATPDSDPGTAILRYDESTGRWQRVGSGSAEVCRAYLPRRLWNSFDGCGNENPAEACWTGGYETIEAIRNSEYGDRLVTDEIYAVELACGPKYAVVRLPEGGRETVVLSWSKSRQRWSVVAVGSCAEVVTSRYADPAICRAG</sequence>
<keyword evidence="2" id="KW-1133">Transmembrane helix</keyword>
<keyword evidence="2" id="KW-0812">Transmembrane</keyword>
<dbReference type="Proteomes" id="UP001597183">
    <property type="component" value="Unassembled WGS sequence"/>
</dbReference>
<comment type="caution">
    <text evidence="3">The sequence shown here is derived from an EMBL/GenBank/DDBJ whole genome shotgun (WGS) entry which is preliminary data.</text>
</comment>
<reference evidence="4" key="1">
    <citation type="journal article" date="2019" name="Int. J. Syst. Evol. Microbiol.">
        <title>The Global Catalogue of Microorganisms (GCM) 10K type strain sequencing project: providing services to taxonomists for standard genome sequencing and annotation.</title>
        <authorList>
            <consortium name="The Broad Institute Genomics Platform"/>
            <consortium name="The Broad Institute Genome Sequencing Center for Infectious Disease"/>
            <person name="Wu L."/>
            <person name="Ma J."/>
        </authorList>
    </citation>
    <scope>NUCLEOTIDE SEQUENCE [LARGE SCALE GENOMIC DNA]</scope>
    <source>
        <strain evidence="4">CCM 7526</strain>
    </source>
</reference>
<feature type="transmembrane region" description="Helical" evidence="2">
    <location>
        <begin position="41"/>
        <end position="60"/>
    </location>
</feature>
<organism evidence="3 4">
    <name type="scientific">Actinoplanes sichuanensis</name>
    <dbReference type="NCBI Taxonomy" id="512349"/>
    <lineage>
        <taxon>Bacteria</taxon>
        <taxon>Bacillati</taxon>
        <taxon>Actinomycetota</taxon>
        <taxon>Actinomycetes</taxon>
        <taxon>Micromonosporales</taxon>
        <taxon>Micromonosporaceae</taxon>
        <taxon>Actinoplanes</taxon>
    </lineage>
</organism>
<feature type="compositionally biased region" description="Low complexity" evidence="1">
    <location>
        <begin position="95"/>
        <end position="105"/>
    </location>
</feature>
<accession>A0ABW4AL71</accession>
<dbReference type="InterPro" id="IPR006311">
    <property type="entry name" value="TAT_signal"/>
</dbReference>
<dbReference type="RefSeq" id="WP_317789781.1">
    <property type="nucleotide sequence ID" value="NZ_AP028461.1"/>
</dbReference>
<proteinExistence type="predicted"/>
<dbReference type="PROSITE" id="PS51318">
    <property type="entry name" value="TAT"/>
    <property type="match status" value="1"/>
</dbReference>
<dbReference type="EMBL" id="JBHTMK010000051">
    <property type="protein sequence ID" value="MFD1371288.1"/>
    <property type="molecule type" value="Genomic_DNA"/>
</dbReference>
<protein>
    <recommendedName>
        <fullName evidence="5">Serine/threonine protein kinase</fullName>
    </recommendedName>
</protein>
<evidence type="ECO:0000313" key="3">
    <source>
        <dbReference type="EMBL" id="MFD1371288.1"/>
    </source>
</evidence>
<keyword evidence="2" id="KW-0472">Membrane</keyword>
<evidence type="ECO:0000256" key="1">
    <source>
        <dbReference type="SAM" id="MobiDB-lite"/>
    </source>
</evidence>